<evidence type="ECO:0000313" key="1">
    <source>
        <dbReference type="EMBL" id="PPE04129.1"/>
    </source>
</evidence>
<proteinExistence type="predicted"/>
<dbReference type="Proteomes" id="UP000237865">
    <property type="component" value="Unassembled WGS sequence"/>
</dbReference>
<dbReference type="EMBL" id="PHNE01000006">
    <property type="protein sequence ID" value="PPE04129.1"/>
    <property type="molecule type" value="Genomic_DNA"/>
</dbReference>
<dbReference type="AlphaFoldDB" id="A0A2S5R9X1"/>
<reference evidence="1 2" key="1">
    <citation type="submission" date="2017-11" db="EMBL/GenBank/DDBJ databases">
        <title>Genome sequence of Entomoplasma lucivorax PIPN-2 (ATCC 49196).</title>
        <authorList>
            <person name="Lo W.-S."/>
            <person name="Gasparich G.E."/>
            <person name="Kuo C.-H."/>
        </authorList>
    </citation>
    <scope>NUCLEOTIDE SEQUENCE [LARGE SCALE GENOMIC DNA]</scope>
    <source>
        <strain evidence="1 2">PIPN-2</strain>
    </source>
</reference>
<evidence type="ECO:0008006" key="3">
    <source>
        <dbReference type="Google" id="ProtNLM"/>
    </source>
</evidence>
<protein>
    <recommendedName>
        <fullName evidence="3">Lipoprotein</fullName>
    </recommendedName>
</protein>
<gene>
    <name evidence="1" type="ORF">ELUCI_v1c09090</name>
</gene>
<dbReference type="STRING" id="1399797.GCA_000518285_01549"/>
<dbReference type="RefSeq" id="WP_028126861.1">
    <property type="nucleotide sequence ID" value="NZ_PHNE01000006.1"/>
</dbReference>
<keyword evidence="2" id="KW-1185">Reference proteome</keyword>
<evidence type="ECO:0000313" key="2">
    <source>
        <dbReference type="Proteomes" id="UP000237865"/>
    </source>
</evidence>
<name>A0A2S5R9X1_9MOLU</name>
<dbReference type="PROSITE" id="PS51257">
    <property type="entry name" value="PROKAR_LIPOPROTEIN"/>
    <property type="match status" value="1"/>
</dbReference>
<accession>A0A2S5R9X1</accession>
<comment type="caution">
    <text evidence="1">The sequence shown here is derived from an EMBL/GenBank/DDBJ whole genome shotgun (WGS) entry which is preliminary data.</text>
</comment>
<organism evidence="1 2">
    <name type="scientific">Williamsoniiplasma lucivorax</name>
    <dbReference type="NCBI Taxonomy" id="209274"/>
    <lineage>
        <taxon>Bacteria</taxon>
        <taxon>Bacillati</taxon>
        <taxon>Mycoplasmatota</taxon>
        <taxon>Mollicutes</taxon>
        <taxon>Entomoplasmatales</taxon>
        <taxon>Williamsoniiplasma</taxon>
    </lineage>
</organism>
<sequence length="518" mass="55405">MKKILSSLGSIGIMGFACSSTVACINRHKDSRIDISKIEDIVIRGGMNLDQIKIIIQTKLDTLIQGGTKLVLDTDYTITMPDDGARASAQITIASSKNSKLIKNTLVITIQAPLETPLLDTLRAKIGAAKTALGSITGVKKAQSDKEALQTAINIAESINSEDGVGDATATLNIAINTFNDATTPLLEALATAIGVAKTTLNNGVKKAQIAKDALQAAIDTAERISSEDTARDGKTALVQAVNVFNGVTTPKYDALQAEITKAQKSLVEHSTATSGAKWIFQTAINVAKKIASEDEVGDAKATLTAAISTFESSVKTQLIAEVRKLITSRLLTSNPIATSVLQQKIQDVEDMQDETEFSTMNAILETAIKDFKKAIITPETSSFVALQNSHDAACDLLYSVEGRKKSPAVKQELGRLIRVCEEATTTTEAESLKTQLDAAIINFREQPAAPNLNALKDLINDAEVHEPQGQSTTKTQVENELINALDHARSINEEIRAEAALTRLRNALNALISSKTN</sequence>